<organism evidence="2 3">
    <name type="scientific">Xenotaenia resolanae</name>
    <dbReference type="NCBI Taxonomy" id="208358"/>
    <lineage>
        <taxon>Eukaryota</taxon>
        <taxon>Metazoa</taxon>
        <taxon>Chordata</taxon>
        <taxon>Craniata</taxon>
        <taxon>Vertebrata</taxon>
        <taxon>Euteleostomi</taxon>
        <taxon>Actinopterygii</taxon>
        <taxon>Neopterygii</taxon>
        <taxon>Teleostei</taxon>
        <taxon>Neoteleostei</taxon>
        <taxon>Acanthomorphata</taxon>
        <taxon>Ovalentaria</taxon>
        <taxon>Atherinomorphae</taxon>
        <taxon>Cyprinodontiformes</taxon>
        <taxon>Goodeidae</taxon>
        <taxon>Xenotaenia</taxon>
    </lineage>
</organism>
<protein>
    <submittedName>
        <fullName evidence="2">Uncharacterized protein</fullName>
    </submittedName>
</protein>
<dbReference type="Proteomes" id="UP001444071">
    <property type="component" value="Unassembled WGS sequence"/>
</dbReference>
<proteinExistence type="predicted"/>
<reference evidence="2 3" key="1">
    <citation type="submission" date="2021-06" db="EMBL/GenBank/DDBJ databases">
        <authorList>
            <person name="Palmer J.M."/>
        </authorList>
    </citation>
    <scope>NUCLEOTIDE SEQUENCE [LARGE SCALE GENOMIC DNA]</scope>
    <source>
        <strain evidence="2 3">XR_2019</strain>
        <tissue evidence="2">Muscle</tissue>
    </source>
</reference>
<comment type="caution">
    <text evidence="2">The sequence shown here is derived from an EMBL/GenBank/DDBJ whole genome shotgun (WGS) entry which is preliminary data.</text>
</comment>
<feature type="region of interest" description="Disordered" evidence="1">
    <location>
        <begin position="49"/>
        <end position="70"/>
    </location>
</feature>
<evidence type="ECO:0000256" key="1">
    <source>
        <dbReference type="SAM" id="MobiDB-lite"/>
    </source>
</evidence>
<gene>
    <name evidence="2" type="ORF">XENORESO_018366</name>
</gene>
<name>A0ABV0X568_9TELE</name>
<dbReference type="EMBL" id="JAHRIM010086545">
    <property type="protein sequence ID" value="MEQ2276353.1"/>
    <property type="molecule type" value="Genomic_DNA"/>
</dbReference>
<sequence>MKLLPSSQSPAASWGVNMEEHKIDPFRASVALFSEIPLGGLASHLQLTPDPNLQPVKPEEPYPLEGGLEQGPLEMEPLVKEPPLFAYPEPAYQGGELSNYASIYEHGNSEQETEDYSVLPMYLYSTGLPMGVMLLNNLFQTCFTCS</sequence>
<accession>A0ABV0X568</accession>
<keyword evidence="3" id="KW-1185">Reference proteome</keyword>
<evidence type="ECO:0000313" key="3">
    <source>
        <dbReference type="Proteomes" id="UP001444071"/>
    </source>
</evidence>
<evidence type="ECO:0000313" key="2">
    <source>
        <dbReference type="EMBL" id="MEQ2276353.1"/>
    </source>
</evidence>